<name>A0ABQ5FZ30_9ASTR</name>
<dbReference type="Pfam" id="PF00078">
    <property type="entry name" value="RVT_1"/>
    <property type="match status" value="1"/>
</dbReference>
<keyword evidence="1" id="KW-0479">Metal-binding</keyword>
<dbReference type="Gene3D" id="3.10.10.10">
    <property type="entry name" value="HIV Type 1 Reverse Transcriptase, subunit A, domain 1"/>
    <property type="match status" value="1"/>
</dbReference>
<keyword evidence="1" id="KW-0862">Zinc</keyword>
<reference evidence="5" key="2">
    <citation type="submission" date="2022-01" db="EMBL/GenBank/DDBJ databases">
        <authorList>
            <person name="Yamashiro T."/>
            <person name="Shiraishi A."/>
            <person name="Satake H."/>
            <person name="Nakayama K."/>
        </authorList>
    </citation>
    <scope>NUCLEOTIDE SEQUENCE</scope>
</reference>
<dbReference type="Pfam" id="PF08284">
    <property type="entry name" value="RVP_2"/>
    <property type="match status" value="1"/>
</dbReference>
<sequence>MIMSMIKEINNQVAKCNKVDKENKIIKESLTVELERYKEQIKLFKERQNFDLNDREKYIDSQLRKVIVDKKEKVADFENQIHSLKLQLNATVESHKTLLTMVDVLKMESKAKEDKYLEEIIELEKKKKALTTSQKTALGYQNPLYLTQAQRKVPALYCGNTIVKQHDALFVIDTEETLELAEESLIKEITDMKEVFNQMETEVAKCSVERKTFKIKEKELLLENDRLLELIVSQDLVHTAVNSLAEIILNNATYDDDPKRWTTCCRITRRGNGWTSSGGGRTRGRSGDQGDGRIDGQGGQVGGQDSEVNDGVNGVPDFSTIIAQQLQNLLSTRMVAATELKTIQKDVQLAGTLTDKALRNGLIKKNPEKRRNRGEPSKDRNRREDNKRTRTGNAFATTANPVRRGYTDYRVVPRNVNPINTRNPVARTCYECGSTNHIKSACPRAFLLGAEEARQDLNIVMGMFTLNNHYATTLFDSGADYIFVSTTFIPLLDIEPSDLGFSYEIEIASGQLVEIDKVIRVCKLEIECHMFDINLILFRNGSFDVIIGMDWLFDHNAKIIYHEKVVRIPLLYGKVLRVLGENPGEKMRQLMSAKANEKKQEEIVVVRDFLEVFPDELSGLWSIQEIEFQIELITRATPVTKSPYRLAPSELEELSGQPKKLQDKGFIRPSSSPWGAPLLFVKKKDGSFRMCIDYKELNKFTIKNLYPLPKIDNLFDQLQGSYFFSKIDLRFGYHQLRVHEDDIPKTMFRTCYGHFEFTIMPFGLTNMMNI</sequence>
<dbReference type="PANTHER" id="PTHR15503:SF45">
    <property type="entry name" value="RNA-DIRECTED DNA POLYMERASE HOMOLOG"/>
    <property type="match status" value="1"/>
</dbReference>
<keyword evidence="2" id="KW-0175">Coiled coil</keyword>
<feature type="domain" description="CCHC-type" evidence="4">
    <location>
        <begin position="429"/>
        <end position="444"/>
    </location>
</feature>
<evidence type="ECO:0000256" key="1">
    <source>
        <dbReference type="PROSITE-ProRule" id="PRU00047"/>
    </source>
</evidence>
<dbReference type="InterPro" id="IPR043128">
    <property type="entry name" value="Rev_trsase/Diguanyl_cyclase"/>
</dbReference>
<keyword evidence="5" id="KW-0548">Nucleotidyltransferase</keyword>
<reference evidence="5" key="1">
    <citation type="journal article" date="2022" name="Int. J. Mol. Sci.">
        <title>Draft Genome of Tanacetum Coccineum: Genomic Comparison of Closely Related Tanacetum-Family Plants.</title>
        <authorList>
            <person name="Yamashiro T."/>
            <person name="Shiraishi A."/>
            <person name="Nakayama K."/>
            <person name="Satake H."/>
        </authorList>
    </citation>
    <scope>NUCLEOTIDE SEQUENCE</scope>
</reference>
<dbReference type="InterPro" id="IPR032567">
    <property type="entry name" value="RTL1-rel"/>
</dbReference>
<dbReference type="InterPro" id="IPR001878">
    <property type="entry name" value="Znf_CCHC"/>
</dbReference>
<evidence type="ECO:0000313" key="6">
    <source>
        <dbReference type="Proteomes" id="UP001151760"/>
    </source>
</evidence>
<evidence type="ECO:0000313" key="5">
    <source>
        <dbReference type="EMBL" id="GJT68623.1"/>
    </source>
</evidence>
<dbReference type="Proteomes" id="UP001151760">
    <property type="component" value="Unassembled WGS sequence"/>
</dbReference>
<dbReference type="InterPro" id="IPR043502">
    <property type="entry name" value="DNA/RNA_pol_sf"/>
</dbReference>
<dbReference type="InterPro" id="IPR021109">
    <property type="entry name" value="Peptidase_aspartic_dom_sf"/>
</dbReference>
<accession>A0ABQ5FZ30</accession>
<dbReference type="GO" id="GO:0003964">
    <property type="term" value="F:RNA-directed DNA polymerase activity"/>
    <property type="evidence" value="ECO:0007669"/>
    <property type="project" value="UniProtKB-KW"/>
</dbReference>
<keyword evidence="1" id="KW-0863">Zinc-finger</keyword>
<evidence type="ECO:0000256" key="2">
    <source>
        <dbReference type="SAM" id="Coils"/>
    </source>
</evidence>
<feature type="compositionally biased region" description="Basic and acidic residues" evidence="3">
    <location>
        <begin position="373"/>
        <end position="388"/>
    </location>
</feature>
<comment type="caution">
    <text evidence="5">The sequence shown here is derived from an EMBL/GenBank/DDBJ whole genome shotgun (WGS) entry which is preliminary data.</text>
</comment>
<dbReference type="PANTHER" id="PTHR15503">
    <property type="entry name" value="LDOC1 RELATED"/>
    <property type="match status" value="1"/>
</dbReference>
<dbReference type="InterPro" id="IPR000477">
    <property type="entry name" value="RT_dom"/>
</dbReference>
<dbReference type="Gene3D" id="2.40.70.10">
    <property type="entry name" value="Acid Proteases"/>
    <property type="match status" value="1"/>
</dbReference>
<dbReference type="Gene3D" id="3.30.70.270">
    <property type="match status" value="1"/>
</dbReference>
<proteinExistence type="predicted"/>
<organism evidence="5 6">
    <name type="scientific">Tanacetum coccineum</name>
    <dbReference type="NCBI Taxonomy" id="301880"/>
    <lineage>
        <taxon>Eukaryota</taxon>
        <taxon>Viridiplantae</taxon>
        <taxon>Streptophyta</taxon>
        <taxon>Embryophyta</taxon>
        <taxon>Tracheophyta</taxon>
        <taxon>Spermatophyta</taxon>
        <taxon>Magnoliopsida</taxon>
        <taxon>eudicotyledons</taxon>
        <taxon>Gunneridae</taxon>
        <taxon>Pentapetalae</taxon>
        <taxon>asterids</taxon>
        <taxon>campanulids</taxon>
        <taxon>Asterales</taxon>
        <taxon>Asteraceae</taxon>
        <taxon>Asteroideae</taxon>
        <taxon>Anthemideae</taxon>
        <taxon>Anthemidinae</taxon>
        <taxon>Tanacetum</taxon>
    </lineage>
</organism>
<gene>
    <name evidence="5" type="ORF">Tco_1020103</name>
</gene>
<dbReference type="PROSITE" id="PS50158">
    <property type="entry name" value="ZF_CCHC"/>
    <property type="match status" value="1"/>
</dbReference>
<dbReference type="CDD" id="cd01647">
    <property type="entry name" value="RT_LTR"/>
    <property type="match status" value="1"/>
</dbReference>
<feature type="coiled-coil region" evidence="2">
    <location>
        <begin position="27"/>
        <end position="133"/>
    </location>
</feature>
<dbReference type="CDD" id="cd00303">
    <property type="entry name" value="retropepsin_like"/>
    <property type="match status" value="1"/>
</dbReference>
<dbReference type="SUPFAM" id="SSF50630">
    <property type="entry name" value="Acid proteases"/>
    <property type="match status" value="1"/>
</dbReference>
<keyword evidence="5" id="KW-0808">Transferase</keyword>
<protein>
    <submittedName>
        <fullName evidence="5">Reverse transcriptase domain-containing protein</fullName>
    </submittedName>
</protein>
<evidence type="ECO:0000256" key="3">
    <source>
        <dbReference type="SAM" id="MobiDB-lite"/>
    </source>
</evidence>
<dbReference type="EMBL" id="BQNB010017916">
    <property type="protein sequence ID" value="GJT68623.1"/>
    <property type="molecule type" value="Genomic_DNA"/>
</dbReference>
<keyword evidence="6" id="KW-1185">Reference proteome</keyword>
<dbReference type="SUPFAM" id="SSF56672">
    <property type="entry name" value="DNA/RNA polymerases"/>
    <property type="match status" value="1"/>
</dbReference>
<feature type="region of interest" description="Disordered" evidence="3">
    <location>
        <begin position="358"/>
        <end position="393"/>
    </location>
</feature>
<keyword evidence="5" id="KW-0695">RNA-directed DNA polymerase</keyword>
<feature type="region of interest" description="Disordered" evidence="3">
    <location>
        <begin position="272"/>
        <end position="312"/>
    </location>
</feature>
<evidence type="ECO:0000259" key="4">
    <source>
        <dbReference type="PROSITE" id="PS50158"/>
    </source>
</evidence>
<feature type="compositionally biased region" description="Basic and acidic residues" evidence="3">
    <location>
        <begin position="285"/>
        <end position="294"/>
    </location>
</feature>